<name>A0A852VBB1_9BACT</name>
<organism evidence="1 2">
    <name type="scientific">Tunturiibacter lichenicola</name>
    <dbReference type="NCBI Taxonomy" id="2051959"/>
    <lineage>
        <taxon>Bacteria</taxon>
        <taxon>Pseudomonadati</taxon>
        <taxon>Acidobacteriota</taxon>
        <taxon>Terriglobia</taxon>
        <taxon>Terriglobales</taxon>
        <taxon>Acidobacteriaceae</taxon>
        <taxon>Tunturiibacter</taxon>
    </lineage>
</organism>
<gene>
    <name evidence="1" type="ORF">HDF08_000166</name>
</gene>
<evidence type="ECO:0000313" key="2">
    <source>
        <dbReference type="Proteomes" id="UP000564385"/>
    </source>
</evidence>
<protein>
    <submittedName>
        <fullName evidence="1">Uncharacterized protein</fullName>
    </submittedName>
</protein>
<dbReference type="AlphaFoldDB" id="A0A852VBB1"/>
<reference evidence="1 2" key="1">
    <citation type="submission" date="2020-07" db="EMBL/GenBank/DDBJ databases">
        <title>Genomic Encyclopedia of Type Strains, Phase IV (KMG-V): Genome sequencing to study the core and pangenomes of soil and plant-associated prokaryotes.</title>
        <authorList>
            <person name="Whitman W."/>
        </authorList>
    </citation>
    <scope>NUCLEOTIDE SEQUENCE [LARGE SCALE GENOMIC DNA]</scope>
    <source>
        <strain evidence="1 2">M8UP22</strain>
    </source>
</reference>
<accession>A0A852VBB1</accession>
<evidence type="ECO:0000313" key="1">
    <source>
        <dbReference type="EMBL" id="NYF88099.1"/>
    </source>
</evidence>
<comment type="caution">
    <text evidence="1">The sequence shown here is derived from an EMBL/GenBank/DDBJ whole genome shotgun (WGS) entry which is preliminary data.</text>
</comment>
<dbReference type="EMBL" id="JACCCU010000001">
    <property type="protein sequence ID" value="NYF88099.1"/>
    <property type="molecule type" value="Genomic_DNA"/>
</dbReference>
<sequence length="80" mass="8697">MNFDATLDEFANGVRLNSKVEQLSMADERSGAGPQAPIIRQTQIQSTSFLTAGRPLILGSLDIPGSTRHVDIEVVMDLVR</sequence>
<dbReference type="Proteomes" id="UP000564385">
    <property type="component" value="Unassembled WGS sequence"/>
</dbReference>
<proteinExistence type="predicted"/>